<gene>
    <name evidence="8" type="ORF">GL4_1645</name>
</gene>
<evidence type="ECO:0000256" key="4">
    <source>
        <dbReference type="ARBA" id="ARBA00022801"/>
    </source>
</evidence>
<evidence type="ECO:0000313" key="8">
    <source>
        <dbReference type="EMBL" id="BAQ17099.1"/>
    </source>
</evidence>
<dbReference type="Proteomes" id="UP000031643">
    <property type="component" value="Chromosome"/>
</dbReference>
<dbReference type="NCBIfam" id="TIGR00330">
    <property type="entry name" value="glpX"/>
    <property type="match status" value="1"/>
</dbReference>
<organism evidence="8 9">
    <name type="scientific">Methyloceanibacter caenitepidi</name>
    <dbReference type="NCBI Taxonomy" id="1384459"/>
    <lineage>
        <taxon>Bacteria</taxon>
        <taxon>Pseudomonadati</taxon>
        <taxon>Pseudomonadota</taxon>
        <taxon>Alphaproteobacteria</taxon>
        <taxon>Hyphomicrobiales</taxon>
        <taxon>Hyphomicrobiaceae</taxon>
        <taxon>Methyloceanibacter</taxon>
    </lineage>
</organism>
<dbReference type="GO" id="GO:0042132">
    <property type="term" value="F:fructose 1,6-bisphosphate 1-phosphatase activity"/>
    <property type="evidence" value="ECO:0007669"/>
    <property type="project" value="UniProtKB-EC"/>
</dbReference>
<dbReference type="GO" id="GO:0030388">
    <property type="term" value="P:fructose 1,6-bisphosphate metabolic process"/>
    <property type="evidence" value="ECO:0007669"/>
    <property type="project" value="TreeGrafter"/>
</dbReference>
<dbReference type="GO" id="GO:0005829">
    <property type="term" value="C:cytosol"/>
    <property type="evidence" value="ECO:0007669"/>
    <property type="project" value="TreeGrafter"/>
</dbReference>
<protein>
    <recommendedName>
        <fullName evidence="7">Fructose-1,6-bisphosphatase</fullName>
    </recommendedName>
</protein>
<evidence type="ECO:0000256" key="3">
    <source>
        <dbReference type="ARBA" id="ARBA00022723"/>
    </source>
</evidence>
<dbReference type="Gene3D" id="3.40.190.90">
    <property type="match status" value="1"/>
</dbReference>
<dbReference type="KEGG" id="mcg:GL4_1645"/>
<comment type="similarity">
    <text evidence="2 7">Belongs to the FBPase class 2 family.</text>
</comment>
<dbReference type="EMBL" id="AP014648">
    <property type="protein sequence ID" value="BAQ17099.1"/>
    <property type="molecule type" value="Genomic_DNA"/>
</dbReference>
<dbReference type="Gene3D" id="3.30.540.10">
    <property type="entry name" value="Fructose-1,6-Bisphosphatase, subunit A, domain 1"/>
    <property type="match status" value="1"/>
</dbReference>
<dbReference type="OrthoDB" id="9779353at2"/>
<evidence type="ECO:0000313" key="9">
    <source>
        <dbReference type="Proteomes" id="UP000031643"/>
    </source>
</evidence>
<dbReference type="GO" id="GO:0046872">
    <property type="term" value="F:metal ion binding"/>
    <property type="evidence" value="ECO:0007669"/>
    <property type="project" value="UniProtKB-KW"/>
</dbReference>
<keyword evidence="6 7" id="KW-0119">Carbohydrate metabolism</keyword>
<name>A0A0A8K511_9HYPH</name>
<dbReference type="Pfam" id="PF03320">
    <property type="entry name" value="FBPase_glpX"/>
    <property type="match status" value="1"/>
</dbReference>
<accession>A0A0A8K511</accession>
<reference evidence="8 9" key="1">
    <citation type="submission" date="2014-09" db="EMBL/GenBank/DDBJ databases">
        <title>Genome sequencing of Methyloceanibacter caenitepidi Gela4.</title>
        <authorList>
            <person name="Takeuchi M."/>
            <person name="Susumu S."/>
            <person name="Kamagata Y."/>
            <person name="Oshima K."/>
            <person name="Hattori M."/>
            <person name="Iwasaki W."/>
        </authorList>
    </citation>
    <scope>NUCLEOTIDE SEQUENCE [LARGE SCALE GENOMIC DNA]</scope>
    <source>
        <strain evidence="8 9">Gela4</strain>
    </source>
</reference>
<evidence type="ECO:0000256" key="5">
    <source>
        <dbReference type="ARBA" id="ARBA00023211"/>
    </source>
</evidence>
<dbReference type="HOGENOM" id="CLU_054938_0_0_5"/>
<keyword evidence="5" id="KW-0464">Manganese</keyword>
<dbReference type="InterPro" id="IPR004464">
    <property type="entry name" value="FBPase_class-2/SBPase"/>
</dbReference>
<dbReference type="RefSeq" id="WP_045366468.1">
    <property type="nucleotide sequence ID" value="NZ_AP014648.1"/>
</dbReference>
<dbReference type="AlphaFoldDB" id="A0A0A8K511"/>
<dbReference type="PANTHER" id="PTHR30447">
    <property type="entry name" value="FRUCTOSE-1,6-BISPHOSPHATASE CLASS 2"/>
    <property type="match status" value="1"/>
</dbReference>
<keyword evidence="3" id="KW-0479">Metal-binding</keyword>
<dbReference type="GO" id="GO:0006094">
    <property type="term" value="P:gluconeogenesis"/>
    <property type="evidence" value="ECO:0007669"/>
    <property type="project" value="InterPro"/>
</dbReference>
<comment type="catalytic activity">
    <reaction evidence="1">
        <text>beta-D-fructose 1,6-bisphosphate + H2O = beta-D-fructose 6-phosphate + phosphate</text>
        <dbReference type="Rhea" id="RHEA:11064"/>
        <dbReference type="ChEBI" id="CHEBI:15377"/>
        <dbReference type="ChEBI" id="CHEBI:32966"/>
        <dbReference type="ChEBI" id="CHEBI:43474"/>
        <dbReference type="ChEBI" id="CHEBI:57634"/>
        <dbReference type="EC" id="3.1.3.11"/>
    </reaction>
</comment>
<evidence type="ECO:0000256" key="2">
    <source>
        <dbReference type="ARBA" id="ARBA00008989"/>
    </source>
</evidence>
<evidence type="ECO:0000256" key="7">
    <source>
        <dbReference type="PIRNR" id="PIRNR004532"/>
    </source>
</evidence>
<dbReference type="STRING" id="1384459.GL4_1645"/>
<dbReference type="PANTHER" id="PTHR30447:SF0">
    <property type="entry name" value="FRUCTOSE-1,6-BISPHOSPHATASE 1 CLASS 2-RELATED"/>
    <property type="match status" value="1"/>
</dbReference>
<keyword evidence="9" id="KW-1185">Reference proteome</keyword>
<dbReference type="PIRSF" id="PIRSF004532">
    <property type="entry name" value="GlpX"/>
    <property type="match status" value="1"/>
</dbReference>
<proteinExistence type="inferred from homology"/>
<dbReference type="SUPFAM" id="SSF56655">
    <property type="entry name" value="Carbohydrate phosphatase"/>
    <property type="match status" value="1"/>
</dbReference>
<evidence type="ECO:0000256" key="1">
    <source>
        <dbReference type="ARBA" id="ARBA00001273"/>
    </source>
</evidence>
<evidence type="ECO:0000256" key="6">
    <source>
        <dbReference type="ARBA" id="ARBA00023277"/>
    </source>
</evidence>
<keyword evidence="4 8" id="KW-0378">Hydrolase</keyword>
<sequence length="331" mass="34937">METPSPANPDLIFSLRRVTESAACAAFNWIGRGDADDGGNAALEAMRAALAQIDVDAVVVIGEATAGEAPQPHRGERLGRPGAAFKADIAVDPVEGTSYLVRGLTNALAVLAVAPRGAMMDPGPAFYMEKFVASAPARGKIDPSWPTGKKLEELAKVLGKDIYDLNVFVLEKPRHRELVNEILAAGARVAMYPAGDVAGALMAAVPGSSIDALMGTGGTPEGIMSACAVRAIGGEFLARFDPQLQTETQAVHDAGIDTTRWYQRDELITSDDVFFCATGITTGLMLEGVERGKSHYKVQTMMITGATGERQIMTSYLPTDRLASVAARDVA</sequence>
<dbReference type="GO" id="GO:0006071">
    <property type="term" value="P:glycerol metabolic process"/>
    <property type="evidence" value="ECO:0007669"/>
    <property type="project" value="InterPro"/>
</dbReference>